<evidence type="ECO:0000313" key="1">
    <source>
        <dbReference type="EMBL" id="KYN00382.1"/>
    </source>
</evidence>
<feature type="non-terminal residue" evidence="1">
    <location>
        <position position="1"/>
    </location>
</feature>
<accession>A0A195CIX0</accession>
<gene>
    <name evidence="1" type="ORF">ALC62_08874</name>
</gene>
<dbReference type="AlphaFoldDB" id="A0A195CIX0"/>
<dbReference type="Proteomes" id="UP000078542">
    <property type="component" value="Unassembled WGS sequence"/>
</dbReference>
<reference evidence="1 2" key="1">
    <citation type="submission" date="2016-03" db="EMBL/GenBank/DDBJ databases">
        <title>Cyphomyrmex costatus WGS genome.</title>
        <authorList>
            <person name="Nygaard S."/>
            <person name="Hu H."/>
            <person name="Boomsma J."/>
            <person name="Zhang G."/>
        </authorList>
    </citation>
    <scope>NUCLEOTIDE SEQUENCE [LARGE SCALE GENOMIC DNA]</scope>
    <source>
        <strain evidence="1">MS0001</strain>
        <tissue evidence="1">Whole body</tissue>
    </source>
</reference>
<keyword evidence="2" id="KW-1185">Reference proteome</keyword>
<name>A0A195CIX0_9HYME</name>
<evidence type="ECO:0000313" key="2">
    <source>
        <dbReference type="Proteomes" id="UP000078542"/>
    </source>
</evidence>
<proteinExistence type="predicted"/>
<organism evidence="1 2">
    <name type="scientific">Cyphomyrmex costatus</name>
    <dbReference type="NCBI Taxonomy" id="456900"/>
    <lineage>
        <taxon>Eukaryota</taxon>
        <taxon>Metazoa</taxon>
        <taxon>Ecdysozoa</taxon>
        <taxon>Arthropoda</taxon>
        <taxon>Hexapoda</taxon>
        <taxon>Insecta</taxon>
        <taxon>Pterygota</taxon>
        <taxon>Neoptera</taxon>
        <taxon>Endopterygota</taxon>
        <taxon>Hymenoptera</taxon>
        <taxon>Apocrita</taxon>
        <taxon>Aculeata</taxon>
        <taxon>Formicoidea</taxon>
        <taxon>Formicidae</taxon>
        <taxon>Myrmicinae</taxon>
        <taxon>Cyphomyrmex</taxon>
    </lineage>
</organism>
<dbReference type="EMBL" id="KQ977721">
    <property type="protein sequence ID" value="KYN00382.1"/>
    <property type="molecule type" value="Genomic_DNA"/>
</dbReference>
<protein>
    <submittedName>
        <fullName evidence="1">Uncharacterized protein</fullName>
    </submittedName>
</protein>
<sequence>CQINPFYCPTKFAEAYNGDRQPLHAPSPSYLSFHSATYIYLSPFFSFSFHHSRALYHISVPLARRFHSTSVSQQSYTDPKTLVDLFAACNWPISLEPPLNREELPTVVTDLSPIPLLTTWWSTNRNICLHVMQKGPTKCPSKAIFVAVSLLVHTTRTHCKLLRTRNLSMRNTSFYPDFPLAVAFPPIRLSTRTTTEEDLSPLITRSITRD</sequence>